<proteinExistence type="predicted"/>
<dbReference type="Gene3D" id="1.10.10.10">
    <property type="entry name" value="Winged helix-like DNA-binding domain superfamily/Winged helix DNA-binding domain"/>
    <property type="match status" value="1"/>
</dbReference>
<dbReference type="GO" id="GO:0003677">
    <property type="term" value="F:DNA binding"/>
    <property type="evidence" value="ECO:0007669"/>
    <property type="project" value="UniProtKB-KW"/>
</dbReference>
<dbReference type="EMBL" id="JACIDT010000021">
    <property type="protein sequence ID" value="MBB3928242.1"/>
    <property type="molecule type" value="Genomic_DNA"/>
</dbReference>
<gene>
    <name evidence="2" type="ORF">GGR43_003986</name>
</gene>
<name>A0A7W6FS12_9SPHN</name>
<dbReference type="InterPro" id="IPR039422">
    <property type="entry name" value="MarR/SlyA-like"/>
</dbReference>
<dbReference type="GO" id="GO:0003700">
    <property type="term" value="F:DNA-binding transcription factor activity"/>
    <property type="evidence" value="ECO:0007669"/>
    <property type="project" value="InterPro"/>
</dbReference>
<dbReference type="PROSITE" id="PS50995">
    <property type="entry name" value="HTH_MARR_2"/>
    <property type="match status" value="1"/>
</dbReference>
<protein>
    <submittedName>
        <fullName evidence="2">DNA-binding MarR family transcriptional regulator</fullName>
    </submittedName>
</protein>
<dbReference type="Proteomes" id="UP000571950">
    <property type="component" value="Unassembled WGS sequence"/>
</dbReference>
<dbReference type="Pfam" id="PF01047">
    <property type="entry name" value="MarR"/>
    <property type="match status" value="1"/>
</dbReference>
<dbReference type="InterPro" id="IPR036388">
    <property type="entry name" value="WH-like_DNA-bd_sf"/>
</dbReference>
<dbReference type="InterPro" id="IPR000835">
    <property type="entry name" value="HTH_MarR-typ"/>
</dbReference>
<evidence type="ECO:0000259" key="1">
    <source>
        <dbReference type="PROSITE" id="PS50995"/>
    </source>
</evidence>
<dbReference type="PRINTS" id="PR00598">
    <property type="entry name" value="HTHMARR"/>
</dbReference>
<feature type="domain" description="HTH marR-type" evidence="1">
    <location>
        <begin position="5"/>
        <end position="137"/>
    </location>
</feature>
<dbReference type="SUPFAM" id="SSF46785">
    <property type="entry name" value="Winged helix' DNA-binding domain"/>
    <property type="match status" value="1"/>
</dbReference>
<dbReference type="RefSeq" id="WP_188073531.1">
    <property type="nucleotide sequence ID" value="NZ_BSPS01000011.1"/>
</dbReference>
<dbReference type="PANTHER" id="PTHR33164:SF43">
    <property type="entry name" value="HTH-TYPE TRANSCRIPTIONAL REPRESSOR YETL"/>
    <property type="match status" value="1"/>
</dbReference>
<reference evidence="2 3" key="1">
    <citation type="submission" date="2020-08" db="EMBL/GenBank/DDBJ databases">
        <title>Genomic Encyclopedia of Type Strains, Phase IV (KMG-IV): sequencing the most valuable type-strain genomes for metagenomic binning, comparative biology and taxonomic classification.</title>
        <authorList>
            <person name="Goeker M."/>
        </authorList>
    </citation>
    <scope>NUCLEOTIDE SEQUENCE [LARGE SCALE GENOMIC DNA]</scope>
    <source>
        <strain evidence="2 3">DSM 26189</strain>
    </source>
</reference>
<accession>A0A7W6FS12</accession>
<keyword evidence="3" id="KW-1185">Reference proteome</keyword>
<keyword evidence="2" id="KW-0238">DNA-binding</keyword>
<dbReference type="GO" id="GO:0006950">
    <property type="term" value="P:response to stress"/>
    <property type="evidence" value="ECO:0007669"/>
    <property type="project" value="TreeGrafter"/>
</dbReference>
<dbReference type="InterPro" id="IPR036390">
    <property type="entry name" value="WH_DNA-bd_sf"/>
</dbReference>
<organism evidence="2 3">
    <name type="scientific">Sphingobium jiangsuense</name>
    <dbReference type="NCBI Taxonomy" id="870476"/>
    <lineage>
        <taxon>Bacteria</taxon>
        <taxon>Pseudomonadati</taxon>
        <taxon>Pseudomonadota</taxon>
        <taxon>Alphaproteobacteria</taxon>
        <taxon>Sphingomonadales</taxon>
        <taxon>Sphingomonadaceae</taxon>
        <taxon>Sphingobium</taxon>
    </lineage>
</organism>
<dbReference type="AlphaFoldDB" id="A0A7W6FS12"/>
<evidence type="ECO:0000313" key="2">
    <source>
        <dbReference type="EMBL" id="MBB3928242.1"/>
    </source>
</evidence>
<sequence length="160" mass="17672">MYALNESLAFLLNRAGVAVASAFTQELKDCRLTLPMWRVLAALWGTGEQTLSGLSEVISVEVSTLSRQVSTLVERELVYRQQSGVNWRSVNISLTPAGRALVERILPSVTRHEAAALDGISPADVRRLKTLLNKIYTNLISLDQVHPLDTQDGDRNQITT</sequence>
<dbReference type="PANTHER" id="PTHR33164">
    <property type="entry name" value="TRANSCRIPTIONAL REGULATOR, MARR FAMILY"/>
    <property type="match status" value="1"/>
</dbReference>
<evidence type="ECO:0000313" key="3">
    <source>
        <dbReference type="Proteomes" id="UP000571950"/>
    </source>
</evidence>
<dbReference type="SMART" id="SM00347">
    <property type="entry name" value="HTH_MARR"/>
    <property type="match status" value="1"/>
</dbReference>
<comment type="caution">
    <text evidence="2">The sequence shown here is derived from an EMBL/GenBank/DDBJ whole genome shotgun (WGS) entry which is preliminary data.</text>
</comment>